<reference evidence="1 2" key="1">
    <citation type="submission" date="2024-01" db="EMBL/GenBank/DDBJ databases">
        <title>The complete chloroplast genome sequence of Lithospermum erythrorhizon: insights into the phylogenetic relationship among Boraginaceae species and the maternal lineages of purple gromwells.</title>
        <authorList>
            <person name="Okada T."/>
            <person name="Watanabe K."/>
        </authorList>
    </citation>
    <scope>NUCLEOTIDE SEQUENCE [LARGE SCALE GENOMIC DNA]</scope>
</reference>
<evidence type="ECO:0008006" key="3">
    <source>
        <dbReference type="Google" id="ProtNLM"/>
    </source>
</evidence>
<evidence type="ECO:0000313" key="2">
    <source>
        <dbReference type="Proteomes" id="UP001454036"/>
    </source>
</evidence>
<comment type="caution">
    <text evidence="1">The sequence shown here is derived from an EMBL/GenBank/DDBJ whole genome shotgun (WGS) entry which is preliminary data.</text>
</comment>
<gene>
    <name evidence="1" type="ORF">LIER_38255</name>
</gene>
<sequence>MMCCKYSFKRRSKEMCTIRLLLQWRILQCSLTGISLKEEEGEVMCNEEGVSILELQGEGGLSMIIVKYLVTLYKDLSADVCFTPCCCFLQGPSLKASLVVGRRYKGLYVLDDHCSQSTSSSNLVSSQFQEIDCHVNKIARLTATTNINSDCSINEKLLSHLDYFLWHCRLGHLHLDQIWHVFKTPIVSLKNIRFICQICPKARQTR</sequence>
<accession>A0AAV3PYW4</accession>
<dbReference type="AlphaFoldDB" id="A0AAV3PYW4"/>
<dbReference type="Proteomes" id="UP001454036">
    <property type="component" value="Unassembled WGS sequence"/>
</dbReference>
<keyword evidence="2" id="KW-1185">Reference proteome</keyword>
<organism evidence="1 2">
    <name type="scientific">Lithospermum erythrorhizon</name>
    <name type="common">Purple gromwell</name>
    <name type="synonym">Lithospermum officinale var. erythrorhizon</name>
    <dbReference type="NCBI Taxonomy" id="34254"/>
    <lineage>
        <taxon>Eukaryota</taxon>
        <taxon>Viridiplantae</taxon>
        <taxon>Streptophyta</taxon>
        <taxon>Embryophyta</taxon>
        <taxon>Tracheophyta</taxon>
        <taxon>Spermatophyta</taxon>
        <taxon>Magnoliopsida</taxon>
        <taxon>eudicotyledons</taxon>
        <taxon>Gunneridae</taxon>
        <taxon>Pentapetalae</taxon>
        <taxon>asterids</taxon>
        <taxon>lamiids</taxon>
        <taxon>Boraginales</taxon>
        <taxon>Boraginaceae</taxon>
        <taxon>Boraginoideae</taxon>
        <taxon>Lithospermeae</taxon>
        <taxon>Lithospermum</taxon>
    </lineage>
</organism>
<name>A0AAV3PYW4_LITER</name>
<evidence type="ECO:0000313" key="1">
    <source>
        <dbReference type="EMBL" id="GAA0156326.1"/>
    </source>
</evidence>
<proteinExistence type="predicted"/>
<protein>
    <recommendedName>
        <fullName evidence="3">GAG-pre-integrase domain-containing protein</fullName>
    </recommendedName>
</protein>
<dbReference type="EMBL" id="BAABME010019171">
    <property type="protein sequence ID" value="GAA0156326.1"/>
    <property type="molecule type" value="Genomic_DNA"/>
</dbReference>